<dbReference type="PANTHER" id="PTHR37748">
    <property type="entry name" value="PROTEIN, PUTATIVE-RELATED"/>
    <property type="match status" value="1"/>
</dbReference>
<feature type="compositionally biased region" description="Polar residues" evidence="1">
    <location>
        <begin position="13"/>
        <end position="32"/>
    </location>
</feature>
<evidence type="ECO:0000256" key="1">
    <source>
        <dbReference type="SAM" id="MobiDB-lite"/>
    </source>
</evidence>
<accession>A0A540LFM0</accession>
<reference evidence="3 4" key="1">
    <citation type="journal article" date="2019" name="G3 (Bethesda)">
        <title>Sequencing of a Wild Apple (Malus baccata) Genome Unravels the Differences Between Cultivated and Wild Apple Species Regarding Disease Resistance and Cold Tolerance.</title>
        <authorList>
            <person name="Chen X."/>
        </authorList>
    </citation>
    <scope>NUCLEOTIDE SEQUENCE [LARGE SCALE GENOMIC DNA]</scope>
    <source>
        <strain evidence="4">cv. Shandingzi</strain>
        <tissue evidence="3">Leaves</tissue>
    </source>
</reference>
<proteinExistence type="predicted"/>
<feature type="compositionally biased region" description="Basic and acidic residues" evidence="1">
    <location>
        <begin position="33"/>
        <end position="42"/>
    </location>
</feature>
<feature type="signal peptide" evidence="2">
    <location>
        <begin position="1"/>
        <end position="17"/>
    </location>
</feature>
<evidence type="ECO:0000313" key="4">
    <source>
        <dbReference type="Proteomes" id="UP000315295"/>
    </source>
</evidence>
<evidence type="ECO:0000256" key="2">
    <source>
        <dbReference type="SAM" id="SignalP"/>
    </source>
</evidence>
<dbReference type="PANTHER" id="PTHR37748:SF1">
    <property type="entry name" value="PROTEIN, PUTATIVE-RELATED"/>
    <property type="match status" value="1"/>
</dbReference>
<feature type="region of interest" description="Disordered" evidence="1">
    <location>
        <begin position="13"/>
        <end position="52"/>
    </location>
</feature>
<organism evidence="3 4">
    <name type="scientific">Malus baccata</name>
    <name type="common">Siberian crab apple</name>
    <name type="synonym">Pyrus baccata</name>
    <dbReference type="NCBI Taxonomy" id="106549"/>
    <lineage>
        <taxon>Eukaryota</taxon>
        <taxon>Viridiplantae</taxon>
        <taxon>Streptophyta</taxon>
        <taxon>Embryophyta</taxon>
        <taxon>Tracheophyta</taxon>
        <taxon>Spermatophyta</taxon>
        <taxon>Magnoliopsida</taxon>
        <taxon>eudicotyledons</taxon>
        <taxon>Gunneridae</taxon>
        <taxon>Pentapetalae</taxon>
        <taxon>rosids</taxon>
        <taxon>fabids</taxon>
        <taxon>Rosales</taxon>
        <taxon>Rosaceae</taxon>
        <taxon>Amygdaloideae</taxon>
        <taxon>Maleae</taxon>
        <taxon>Malus</taxon>
    </lineage>
</organism>
<evidence type="ECO:0000313" key="3">
    <source>
        <dbReference type="EMBL" id="TQD85082.1"/>
    </source>
</evidence>
<keyword evidence="4" id="KW-1185">Reference proteome</keyword>
<feature type="chain" id="PRO_5022185363" evidence="2">
    <location>
        <begin position="18"/>
        <end position="66"/>
    </location>
</feature>
<name>A0A540LFM0_MALBA</name>
<protein>
    <submittedName>
        <fullName evidence="3">Uncharacterized protein</fullName>
    </submittedName>
</protein>
<comment type="caution">
    <text evidence="3">The sequence shown here is derived from an EMBL/GenBank/DDBJ whole genome shotgun (WGS) entry which is preliminary data.</text>
</comment>
<gene>
    <name evidence="3" type="ORF">C1H46_029366</name>
</gene>
<dbReference type="EMBL" id="VIEB01000611">
    <property type="protein sequence ID" value="TQD85082.1"/>
    <property type="molecule type" value="Genomic_DNA"/>
</dbReference>
<dbReference type="AlphaFoldDB" id="A0A540LFM0"/>
<dbReference type="Proteomes" id="UP000315295">
    <property type="component" value="Unassembled WGS sequence"/>
</dbReference>
<sequence length="66" mass="7097">MAMFSAFLNCFFPSSSSQVSDDARESNSSGKEPSSKDSEKRISQSSSSGAPIVVSYFPQNSYLSCL</sequence>
<keyword evidence="2" id="KW-0732">Signal</keyword>